<comment type="caution">
    <text evidence="2">The sequence shown here is derived from an EMBL/GenBank/DDBJ whole genome shotgun (WGS) entry which is preliminary data.</text>
</comment>
<evidence type="ECO:0000313" key="2">
    <source>
        <dbReference type="EMBL" id="OHA64194.1"/>
    </source>
</evidence>
<dbReference type="AlphaFoldDB" id="A0A1G2QUB3"/>
<keyword evidence="1" id="KW-1133">Transmembrane helix</keyword>
<dbReference type="Proteomes" id="UP000178170">
    <property type="component" value="Unassembled WGS sequence"/>
</dbReference>
<evidence type="ECO:0000256" key="1">
    <source>
        <dbReference type="SAM" id="Phobius"/>
    </source>
</evidence>
<name>A0A1G2QUB3_9BACT</name>
<gene>
    <name evidence="2" type="ORF">A2843_01790</name>
</gene>
<keyword evidence="1" id="KW-0472">Membrane</keyword>
<proteinExistence type="predicted"/>
<evidence type="ECO:0000313" key="3">
    <source>
        <dbReference type="Proteomes" id="UP000178170"/>
    </source>
</evidence>
<organism evidence="2 3">
    <name type="scientific">Candidatus Wildermuthbacteria bacterium RIFCSPHIGHO2_01_FULL_48_27b</name>
    <dbReference type="NCBI Taxonomy" id="1802447"/>
    <lineage>
        <taxon>Bacteria</taxon>
        <taxon>Candidatus Wildermuthiibacteriota</taxon>
    </lineage>
</organism>
<dbReference type="EMBL" id="MHTS01000020">
    <property type="protein sequence ID" value="OHA64194.1"/>
    <property type="molecule type" value="Genomic_DNA"/>
</dbReference>
<protein>
    <submittedName>
        <fullName evidence="2">Uncharacterized protein</fullName>
    </submittedName>
</protein>
<reference evidence="2 3" key="1">
    <citation type="journal article" date="2016" name="Nat. Commun.">
        <title>Thousands of microbial genomes shed light on interconnected biogeochemical processes in an aquifer system.</title>
        <authorList>
            <person name="Anantharaman K."/>
            <person name="Brown C.T."/>
            <person name="Hug L.A."/>
            <person name="Sharon I."/>
            <person name="Castelle C.J."/>
            <person name="Probst A.J."/>
            <person name="Thomas B.C."/>
            <person name="Singh A."/>
            <person name="Wilkins M.J."/>
            <person name="Karaoz U."/>
            <person name="Brodie E.L."/>
            <person name="Williams K.H."/>
            <person name="Hubbard S.S."/>
            <person name="Banfield J.F."/>
        </authorList>
    </citation>
    <scope>NUCLEOTIDE SEQUENCE [LARGE SCALE GENOMIC DNA]</scope>
</reference>
<sequence length="177" mass="19975">MINLLPPQDKEELHKEELFRLALILGLLLVMFLICLSLALLSIRVYVSGEIQAQRILVEAQREQGGELRLEHVRELNSDIAGISSFYASRVLLSDVIERISAVSPPNVYITSFDYTPISQRGGKNASIALKGFASQTEDLLALRTNLEQVGLFKNFYFPPSNWIRAADINFSFEFEL</sequence>
<accession>A0A1G2QUB3</accession>
<feature type="transmembrane region" description="Helical" evidence="1">
    <location>
        <begin position="21"/>
        <end position="47"/>
    </location>
</feature>
<keyword evidence="1" id="KW-0812">Transmembrane</keyword>